<keyword evidence="2" id="KW-1185">Reference proteome</keyword>
<organism evidence="1 2">
    <name type="scientific">Ideonella azotifigens</name>
    <dbReference type="NCBI Taxonomy" id="513160"/>
    <lineage>
        <taxon>Bacteria</taxon>
        <taxon>Pseudomonadati</taxon>
        <taxon>Pseudomonadota</taxon>
        <taxon>Betaproteobacteria</taxon>
        <taxon>Burkholderiales</taxon>
        <taxon>Sphaerotilaceae</taxon>
        <taxon>Ideonella</taxon>
    </lineage>
</organism>
<comment type="caution">
    <text evidence="1">The sequence shown here is derived from an EMBL/GenBank/DDBJ whole genome shotgun (WGS) entry which is preliminary data.</text>
</comment>
<dbReference type="Proteomes" id="UP001500279">
    <property type="component" value="Unassembled WGS sequence"/>
</dbReference>
<proteinExistence type="predicted"/>
<gene>
    <name evidence="1" type="ORF">GCM10009107_45410</name>
</gene>
<reference evidence="1 2" key="1">
    <citation type="journal article" date="2019" name="Int. J. Syst. Evol. Microbiol.">
        <title>The Global Catalogue of Microorganisms (GCM) 10K type strain sequencing project: providing services to taxonomists for standard genome sequencing and annotation.</title>
        <authorList>
            <consortium name="The Broad Institute Genomics Platform"/>
            <consortium name="The Broad Institute Genome Sequencing Center for Infectious Disease"/>
            <person name="Wu L."/>
            <person name="Ma J."/>
        </authorList>
    </citation>
    <scope>NUCLEOTIDE SEQUENCE [LARGE SCALE GENOMIC DNA]</scope>
    <source>
        <strain evidence="1 2">JCM 15503</strain>
    </source>
</reference>
<accession>A0ABN1KBR3</accession>
<evidence type="ECO:0000313" key="1">
    <source>
        <dbReference type="EMBL" id="GAA0761735.1"/>
    </source>
</evidence>
<name>A0ABN1KBR3_9BURK</name>
<protein>
    <submittedName>
        <fullName evidence="1">Uncharacterized protein</fullName>
    </submittedName>
</protein>
<dbReference type="EMBL" id="BAAAEW010000033">
    <property type="protein sequence ID" value="GAA0761735.1"/>
    <property type="molecule type" value="Genomic_DNA"/>
</dbReference>
<evidence type="ECO:0000313" key="2">
    <source>
        <dbReference type="Proteomes" id="UP001500279"/>
    </source>
</evidence>
<sequence length="161" mass="18223">MPLEPLDLRLGIGHWQPAGPAEQVKDLLGWNTEAIDETASDQARSTNSGTAMDRHGLSREKTRVELFYEARELSGGSRRSAIRDRKRPELDLPRRAQCLLVLEAKFPDFRNLQQRNHHVDAGHPPCIDFRLKIVVASRASHQAEPMWIDAGNPMDRGFKHA</sequence>